<dbReference type="Gene3D" id="1.25.40.390">
    <property type="match status" value="1"/>
</dbReference>
<dbReference type="Pfam" id="PF12771">
    <property type="entry name" value="SusD-like_2"/>
    <property type="match status" value="1"/>
</dbReference>
<evidence type="ECO:0000313" key="2">
    <source>
        <dbReference type="EMBL" id="QMV69309.1"/>
    </source>
</evidence>
<proteinExistence type="predicted"/>
<dbReference type="PROSITE" id="PS51257">
    <property type="entry name" value="PROKAR_LIPOPROTEIN"/>
    <property type="match status" value="1"/>
</dbReference>
<dbReference type="SUPFAM" id="SSF48452">
    <property type="entry name" value="TPR-like"/>
    <property type="match status" value="1"/>
</dbReference>
<gene>
    <name evidence="2" type="ORF">HS960_17335</name>
</gene>
<keyword evidence="1" id="KW-0732">Signal</keyword>
<dbReference type="RefSeq" id="WP_159730636.1">
    <property type="nucleotide sequence ID" value="NZ_CP058555.1"/>
</dbReference>
<dbReference type="InterPro" id="IPR011990">
    <property type="entry name" value="TPR-like_helical_dom_sf"/>
</dbReference>
<evidence type="ECO:0000256" key="1">
    <source>
        <dbReference type="SAM" id="SignalP"/>
    </source>
</evidence>
<feature type="chain" id="PRO_5029005165" evidence="1">
    <location>
        <begin position="23"/>
        <end position="524"/>
    </location>
</feature>
<dbReference type="EMBL" id="CP058555">
    <property type="protein sequence ID" value="QMV69309.1"/>
    <property type="molecule type" value="Genomic_DNA"/>
</dbReference>
<dbReference type="AlphaFoldDB" id="A0A7G5E5N4"/>
<sequence length="524" mass="57715">MKKLHLKNILSLGIIIALSSCSQLDINENPNAATEATITPDLVLTQAIASTASNIVSYHSYGAFLVGYQLPGGGIGGYGDTYTYNITSNTNVGLWNNVFNNLRDYQFIINYAQKSPEYKFFGDIARIFKVFNYQLLVDAYGDVPYTEALQGDNNLAPKFDDDAVVYQALVTELDAIIADIKQYKGDLNYRSLSKKTDPVFAGNLDNWIKFANNLKLRLLVRARGTSIDSFVQSAFSKFSTDGFLIDDVLVDPGYQATATQNPLFATFHSSTAGSISTAANYYVPSKYLFTFYDGRKITDEKRGKLTFRNFPNTSIGQLGDEVNNPNSDDYVWYVGTGSADALGVLKGRTAGLPIFLASETYFLLAEAALYGHELSGSASANFEKGILASFTYLEKNATNALATGQVPANDAANYKTENSTNYLVNYALATTTAQRLEAIITQKYIALNFFHGHEAWNEFRRTGYPKIVNGSQVATETFASVQSGSPRTDKLPIRNLYPQTEINLNANVPKLTNGFSDPIFWDIN</sequence>
<accession>A0A7G5E5N4</accession>
<name>A0A7G5E5N4_9SPHI</name>
<reference evidence="2 3" key="1">
    <citation type="journal article" date="2020" name="G3 (Bethesda)">
        <title>CeMbio - The Caenorhabditis elegans Microbiome Resource.</title>
        <authorList>
            <person name="Dirksen P."/>
            <person name="Assie A."/>
            <person name="Zimmermann J."/>
            <person name="Zhang F."/>
            <person name="Tietje A.M."/>
            <person name="Marsh S.A."/>
            <person name="Felix M.A."/>
            <person name="Shapira M."/>
            <person name="Kaleta C."/>
            <person name="Schulenburg H."/>
            <person name="Samuel B."/>
        </authorList>
    </citation>
    <scope>NUCLEOTIDE SEQUENCE [LARGE SCALE GENOMIC DNA]</scope>
    <source>
        <strain evidence="2 3">BIGb0170</strain>
    </source>
</reference>
<keyword evidence="2" id="KW-0449">Lipoprotein</keyword>
<dbReference type="InterPro" id="IPR041662">
    <property type="entry name" value="SusD-like_2"/>
</dbReference>
<protein>
    <submittedName>
        <fullName evidence="2">SusD/RagB family nutrient-binding outer membrane lipoprotein</fullName>
    </submittedName>
</protein>
<dbReference type="Proteomes" id="UP000515450">
    <property type="component" value="Chromosome"/>
</dbReference>
<evidence type="ECO:0000313" key="3">
    <source>
        <dbReference type="Proteomes" id="UP000515450"/>
    </source>
</evidence>
<organism evidence="2 3">
    <name type="scientific">Sphingobacterium paramultivorum</name>
    <dbReference type="NCBI Taxonomy" id="2886510"/>
    <lineage>
        <taxon>Bacteria</taxon>
        <taxon>Pseudomonadati</taxon>
        <taxon>Bacteroidota</taxon>
        <taxon>Sphingobacteriia</taxon>
        <taxon>Sphingobacteriales</taxon>
        <taxon>Sphingobacteriaceae</taxon>
        <taxon>Sphingobacterium</taxon>
    </lineage>
</organism>
<keyword evidence="3" id="KW-1185">Reference proteome</keyword>
<feature type="signal peptide" evidence="1">
    <location>
        <begin position="1"/>
        <end position="22"/>
    </location>
</feature>